<feature type="transmembrane region" description="Helical" evidence="1">
    <location>
        <begin position="58"/>
        <end position="78"/>
    </location>
</feature>
<dbReference type="GeneID" id="30966787"/>
<keyword evidence="1" id="KW-0812">Transmembrane</keyword>
<dbReference type="PANTHER" id="PTHR32100">
    <property type="entry name" value="OMEGA-6 FATTY ACID DESATURASE, CHLOROPLASTIC"/>
    <property type="match status" value="1"/>
</dbReference>
<proteinExistence type="predicted"/>
<dbReference type="OrthoDB" id="1461976at2759"/>
<evidence type="ECO:0000313" key="3">
    <source>
        <dbReference type="EMBL" id="ODV61649.1"/>
    </source>
</evidence>
<dbReference type="InParanoid" id="A0A1D2VJ45"/>
<keyword evidence="4" id="KW-1185">Reference proteome</keyword>
<dbReference type="Pfam" id="PF00487">
    <property type="entry name" value="FA_desaturase"/>
    <property type="match status" value="1"/>
</dbReference>
<sequence length="409" mass="48257">MSSVATETVTLNQRSRKKPAVTTNLTAIDTFGNVFKAPDYTISSILSAIPKHCFERKWYLGLYYVFRDIFWCVVFGYLSKTYIPLVSNYYVRGLLWAIYTNIIGCFYVGLWILAHECGHRAFSDYEWLDSTVGWILHSYLYVPFFSWKFSHRKHHKYTGNLHKDMVFVPKTKEKFLEKHEVSHLKELTEETPIVTLYNLVIQQVIGFQLYLVSDVTGQPYPGVSKWKVNHYNPNSPVFDKKDYWFIVLSDIGIISQSIIVYLWGKNYGVWSVVIDWFIPYMLVHHWIVFLTYLQHTDPTMPHYDNDEWNFARGAAATIDREFGFIGQHIFHDIIETHVLHHYCSRIPFYNAREATVEIKKVMGEHYRHSDENMWISLWKTSRYCQFVENDKGINMYRNVNGLGPKPIDD</sequence>
<accession>A0A1D2VJ45</accession>
<name>A0A1D2VJ45_9ASCO</name>
<dbReference type="AlphaFoldDB" id="A0A1D2VJ45"/>
<dbReference type="InterPro" id="IPR012171">
    <property type="entry name" value="Fatty_acid_desaturase"/>
</dbReference>
<dbReference type="STRING" id="1344418.A0A1D2VJ45"/>
<evidence type="ECO:0000259" key="2">
    <source>
        <dbReference type="Pfam" id="PF00487"/>
    </source>
</evidence>
<feature type="transmembrane region" description="Helical" evidence="1">
    <location>
        <begin position="132"/>
        <end position="149"/>
    </location>
</feature>
<reference evidence="4" key="1">
    <citation type="submission" date="2016-05" db="EMBL/GenBank/DDBJ databases">
        <title>Comparative genomics of biotechnologically important yeasts.</title>
        <authorList>
            <consortium name="DOE Joint Genome Institute"/>
            <person name="Riley R."/>
            <person name="Haridas S."/>
            <person name="Wolfe K.H."/>
            <person name="Lopes M.R."/>
            <person name="Hittinger C.T."/>
            <person name="Goker M."/>
            <person name="Salamov A."/>
            <person name="Wisecaver J."/>
            <person name="Long T.M."/>
            <person name="Aerts A.L."/>
            <person name="Barry K."/>
            <person name="Choi C."/>
            <person name="Clum A."/>
            <person name="Coughlan A.Y."/>
            <person name="Deshpande S."/>
            <person name="Douglass A.P."/>
            <person name="Hanson S.J."/>
            <person name="Klenk H.-P."/>
            <person name="Labutti K."/>
            <person name="Lapidus A."/>
            <person name="Lindquist E."/>
            <person name="Lipzen A."/>
            <person name="Meier-Kolthoff J.P."/>
            <person name="Ohm R.A."/>
            <person name="Otillar R.P."/>
            <person name="Pangilinan J."/>
            <person name="Peng Y."/>
            <person name="Rokas A."/>
            <person name="Rosa C.A."/>
            <person name="Scheuner C."/>
            <person name="Sibirny A.A."/>
            <person name="Slot J.C."/>
            <person name="Stielow J.B."/>
            <person name="Sun H."/>
            <person name="Kurtzman C.P."/>
            <person name="Blackwell M."/>
            <person name="Grigoriev I.V."/>
            <person name="Jeffries T.W."/>
        </authorList>
    </citation>
    <scope>NUCLEOTIDE SEQUENCE [LARGE SCALE GENOMIC DNA]</scope>
    <source>
        <strain evidence="4">DSM 1968</strain>
    </source>
</reference>
<feature type="transmembrane region" description="Helical" evidence="1">
    <location>
        <begin position="90"/>
        <end position="112"/>
    </location>
</feature>
<feature type="transmembrane region" description="Helical" evidence="1">
    <location>
        <begin position="243"/>
        <end position="263"/>
    </location>
</feature>
<dbReference type="CDD" id="cd03507">
    <property type="entry name" value="Delta12-FADS-like"/>
    <property type="match status" value="1"/>
</dbReference>
<feature type="domain" description="Fatty acid desaturase" evidence="2">
    <location>
        <begin position="96"/>
        <end position="367"/>
    </location>
</feature>
<dbReference type="Proteomes" id="UP000095038">
    <property type="component" value="Unassembled WGS sequence"/>
</dbReference>
<dbReference type="GO" id="GO:0016491">
    <property type="term" value="F:oxidoreductase activity"/>
    <property type="evidence" value="ECO:0007669"/>
    <property type="project" value="InterPro"/>
</dbReference>
<dbReference type="GO" id="GO:0006629">
    <property type="term" value="P:lipid metabolic process"/>
    <property type="evidence" value="ECO:0007669"/>
    <property type="project" value="InterPro"/>
</dbReference>
<feature type="transmembrane region" description="Helical" evidence="1">
    <location>
        <begin position="269"/>
        <end position="293"/>
    </location>
</feature>
<dbReference type="RefSeq" id="XP_020047956.1">
    <property type="nucleotide sequence ID" value="XM_020193151.1"/>
</dbReference>
<protein>
    <submittedName>
        <fullName evidence="3">Oleate delta-12 desaturase</fullName>
    </submittedName>
</protein>
<keyword evidence="1" id="KW-0472">Membrane</keyword>
<keyword evidence="1" id="KW-1133">Transmembrane helix</keyword>
<dbReference type="EMBL" id="KV454479">
    <property type="protein sequence ID" value="ODV61649.1"/>
    <property type="molecule type" value="Genomic_DNA"/>
</dbReference>
<evidence type="ECO:0000256" key="1">
    <source>
        <dbReference type="SAM" id="Phobius"/>
    </source>
</evidence>
<dbReference type="InterPro" id="IPR005804">
    <property type="entry name" value="FA_desaturase_dom"/>
</dbReference>
<organism evidence="3 4">
    <name type="scientific">Ascoidea rubescens DSM 1968</name>
    <dbReference type="NCBI Taxonomy" id="1344418"/>
    <lineage>
        <taxon>Eukaryota</taxon>
        <taxon>Fungi</taxon>
        <taxon>Dikarya</taxon>
        <taxon>Ascomycota</taxon>
        <taxon>Saccharomycotina</taxon>
        <taxon>Saccharomycetes</taxon>
        <taxon>Ascoideaceae</taxon>
        <taxon>Ascoidea</taxon>
    </lineage>
</organism>
<gene>
    <name evidence="3" type="ORF">ASCRUDRAFT_75634</name>
</gene>
<evidence type="ECO:0000313" key="4">
    <source>
        <dbReference type="Proteomes" id="UP000095038"/>
    </source>
</evidence>